<comment type="caution">
    <text evidence="1">The sequence shown here is derived from an EMBL/GenBank/DDBJ whole genome shotgun (WGS) entry which is preliminary data.</text>
</comment>
<proteinExistence type="predicted"/>
<evidence type="ECO:0000313" key="1">
    <source>
        <dbReference type="EMBL" id="TPR08806.1"/>
    </source>
</evidence>
<dbReference type="AlphaFoldDB" id="A0A505I6A7"/>
<protein>
    <submittedName>
        <fullName evidence="1">Uncharacterized protein</fullName>
    </submittedName>
</protein>
<organism evidence="1 2">
    <name type="scientific">Aspergillus niger</name>
    <dbReference type="NCBI Taxonomy" id="5061"/>
    <lineage>
        <taxon>Eukaryota</taxon>
        <taxon>Fungi</taxon>
        <taxon>Dikarya</taxon>
        <taxon>Ascomycota</taxon>
        <taxon>Pezizomycotina</taxon>
        <taxon>Eurotiomycetes</taxon>
        <taxon>Eurotiomycetidae</taxon>
        <taxon>Eurotiales</taxon>
        <taxon>Aspergillaceae</taxon>
        <taxon>Aspergillus</taxon>
        <taxon>Aspergillus subgen. Circumdati</taxon>
    </lineage>
</organism>
<dbReference type="VEuPathDB" id="FungiDB:ASPNIDRAFT2_1175190"/>
<dbReference type="VEuPathDB" id="FungiDB:M747DRAFT_362898"/>
<accession>A0A505I6A7</accession>
<evidence type="ECO:0000313" key="2">
    <source>
        <dbReference type="Proteomes" id="UP000197666"/>
    </source>
</evidence>
<sequence length="91" mass="10060">MSTGNYCRFMTIAVELLDLATGPGISTANGYRQWGMRWDRVLRSLNDGQKFITQSGKEVSDSASTIMARAQDARDRILLNSYLLIGADIVS</sequence>
<reference evidence="2" key="1">
    <citation type="submission" date="2018-10" db="EMBL/GenBank/DDBJ databases">
        <title>FDA dAtabase for Regulatory Grade micrObial Sequences (FDA-ARGOS): Supporting development and validation of Infectious Disease Dx tests.</title>
        <authorList>
            <person name="Kerrigan L."/>
            <person name="Tallon L."/>
            <person name="Sadzewicz L."/>
            <person name="Sengamalay N."/>
            <person name="Ott S."/>
            <person name="Godinez A."/>
            <person name="Nagaraj S."/>
            <person name="Vavikolanu K."/>
            <person name="Nadendla S."/>
            <person name="George J."/>
            <person name="Sichtig H."/>
        </authorList>
    </citation>
    <scope>NUCLEOTIDE SEQUENCE [LARGE SCALE GENOMIC DNA]</scope>
    <source>
        <strain evidence="2">FDAARGOS_311</strain>
    </source>
</reference>
<dbReference type="Proteomes" id="UP000197666">
    <property type="component" value="Unassembled WGS sequence"/>
</dbReference>
<name>A0A505I6A7_ASPNG</name>
<dbReference type="EMBL" id="NKJJ02000003">
    <property type="protein sequence ID" value="TPR08806.1"/>
    <property type="molecule type" value="Genomic_DNA"/>
</dbReference>
<dbReference type="VEuPathDB" id="FungiDB:An02g09650"/>
<gene>
    <name evidence="1" type="ORF">CAN33_006025</name>
</gene>